<evidence type="ECO:0000256" key="3">
    <source>
        <dbReference type="ARBA" id="ARBA00022795"/>
    </source>
</evidence>
<feature type="domain" description="FlgD Tudor-like" evidence="7">
    <location>
        <begin position="87"/>
        <end position="214"/>
    </location>
</feature>
<organism evidence="8 9">
    <name type="scientific">Methylopila musalis</name>
    <dbReference type="NCBI Taxonomy" id="1134781"/>
    <lineage>
        <taxon>Bacteria</taxon>
        <taxon>Pseudomonadati</taxon>
        <taxon>Pseudomonadota</taxon>
        <taxon>Alphaproteobacteria</taxon>
        <taxon>Hyphomicrobiales</taxon>
        <taxon>Methylopilaceae</taxon>
        <taxon>Methylopila</taxon>
    </lineage>
</organism>
<comment type="caution">
    <text evidence="8">The sequence shown here is derived from an EMBL/GenBank/DDBJ whole genome shotgun (WGS) entry which is preliminary data.</text>
</comment>
<dbReference type="Pfam" id="PF13860">
    <property type="entry name" value="FlgD_ig"/>
    <property type="match status" value="1"/>
</dbReference>
<keyword evidence="8" id="KW-0969">Cilium</keyword>
<keyword evidence="3 5" id="KW-1005">Bacterial flagellum biogenesis</keyword>
<comment type="function">
    <text evidence="4 5">Required for flagellar hook formation. May act as a scaffolding protein.</text>
</comment>
<dbReference type="InterPro" id="IPR025963">
    <property type="entry name" value="FLgD_Tudor"/>
</dbReference>
<dbReference type="Gene3D" id="2.30.30.910">
    <property type="match status" value="1"/>
</dbReference>
<dbReference type="Pfam" id="PF13861">
    <property type="entry name" value="FLgD_tudor"/>
    <property type="match status" value="1"/>
</dbReference>
<evidence type="ECO:0000256" key="2">
    <source>
        <dbReference type="ARBA" id="ARBA00016013"/>
    </source>
</evidence>
<dbReference type="InterPro" id="IPR025965">
    <property type="entry name" value="FlgD/Vpr_Ig-like"/>
</dbReference>
<dbReference type="RefSeq" id="WP_378777558.1">
    <property type="nucleotide sequence ID" value="NZ_JBHTMX010000321.1"/>
</dbReference>
<keyword evidence="9" id="KW-1185">Reference proteome</keyword>
<feature type="domain" description="FlgD/Vpr Ig-like" evidence="6">
    <location>
        <begin position="100"/>
        <end position="173"/>
    </location>
</feature>
<evidence type="ECO:0000256" key="5">
    <source>
        <dbReference type="RuleBase" id="RU362076"/>
    </source>
</evidence>
<evidence type="ECO:0000256" key="1">
    <source>
        <dbReference type="ARBA" id="ARBA00010577"/>
    </source>
</evidence>
<reference evidence="9" key="1">
    <citation type="journal article" date="2019" name="Int. J. Syst. Evol. Microbiol.">
        <title>The Global Catalogue of Microorganisms (GCM) 10K type strain sequencing project: providing services to taxonomists for standard genome sequencing and annotation.</title>
        <authorList>
            <consortium name="The Broad Institute Genomics Platform"/>
            <consortium name="The Broad Institute Genome Sequencing Center for Infectious Disease"/>
            <person name="Wu L."/>
            <person name="Ma J."/>
        </authorList>
    </citation>
    <scope>NUCLEOTIDE SEQUENCE [LARGE SCALE GENOMIC DNA]</scope>
    <source>
        <strain evidence="9">CCUG 61696</strain>
    </source>
</reference>
<dbReference type="Proteomes" id="UP001597171">
    <property type="component" value="Unassembled WGS sequence"/>
</dbReference>
<proteinExistence type="inferred from homology"/>
<keyword evidence="8" id="KW-0966">Cell projection</keyword>
<protein>
    <recommendedName>
        <fullName evidence="2 5">Basal-body rod modification protein FlgD</fullName>
    </recommendedName>
</protein>
<evidence type="ECO:0000313" key="9">
    <source>
        <dbReference type="Proteomes" id="UP001597171"/>
    </source>
</evidence>
<dbReference type="EMBL" id="JBHTMX010000321">
    <property type="protein sequence ID" value="MFD1333742.1"/>
    <property type="molecule type" value="Genomic_DNA"/>
</dbReference>
<evidence type="ECO:0000259" key="6">
    <source>
        <dbReference type="Pfam" id="PF13860"/>
    </source>
</evidence>
<keyword evidence="8" id="KW-0282">Flagellum</keyword>
<dbReference type="InterPro" id="IPR005648">
    <property type="entry name" value="FlgD"/>
</dbReference>
<dbReference type="Gene3D" id="2.60.40.4070">
    <property type="match status" value="1"/>
</dbReference>
<accession>A0ABW3ZCK8</accession>
<evidence type="ECO:0000259" key="7">
    <source>
        <dbReference type="Pfam" id="PF13861"/>
    </source>
</evidence>
<dbReference type="Pfam" id="PF03963">
    <property type="entry name" value="FlgD"/>
    <property type="match status" value="1"/>
</dbReference>
<gene>
    <name evidence="8" type="ORF">ACFQ4O_17190</name>
</gene>
<comment type="similarity">
    <text evidence="1 5">Belongs to the FlgD family.</text>
</comment>
<name>A0ABW3ZCK8_9HYPH</name>
<sequence>MAIDATSSAATSKTTTTTSAQTLASNFDTFLTLLTTQLQNQNPLDPLDTNQFTQQLVQFASVEQQLKTNDTLTALLSAAQSSGADAAISLVGKEVTASGDTSTLDSGKATWSLNAPKDGVTATVEIRNASGTLVATRQATLSYGDQDFVWDGKTTSGAQASDGLYSITVTAKDAAGTAVSVSSEVTGVVDGVDLSSGTAALTIGGLTVPMSAVKAVRAASSAS</sequence>
<evidence type="ECO:0000256" key="4">
    <source>
        <dbReference type="ARBA" id="ARBA00024746"/>
    </source>
</evidence>
<evidence type="ECO:0000313" key="8">
    <source>
        <dbReference type="EMBL" id="MFD1333742.1"/>
    </source>
</evidence>